<keyword evidence="7" id="KW-0449">Lipoprotein</keyword>
<evidence type="ECO:0000256" key="3">
    <source>
        <dbReference type="ARBA" id="ARBA00022729"/>
    </source>
</evidence>
<accession>A0A1H6LYD1</accession>
<dbReference type="AlphaFoldDB" id="A0A1H6LYD1"/>
<dbReference type="InterPro" id="IPR004564">
    <property type="entry name" value="OM_lipoprot_carrier_LolA-like"/>
</dbReference>
<dbReference type="RefSeq" id="WP_090715552.1">
    <property type="nucleotide sequence ID" value="NZ_CAESAP020000243.1"/>
</dbReference>
<organism evidence="7 8">
    <name type="scientific">Bathymodiolus azoricus thioautotrophic gill symbiont</name>
    <dbReference type="NCBI Taxonomy" id="235205"/>
    <lineage>
        <taxon>Bacteria</taxon>
        <taxon>Pseudomonadati</taxon>
        <taxon>Pseudomonadota</taxon>
        <taxon>Gammaproteobacteria</taxon>
        <taxon>sulfur-oxidizing symbionts</taxon>
    </lineage>
</organism>
<evidence type="ECO:0000256" key="1">
    <source>
        <dbReference type="ARBA" id="ARBA00011245"/>
    </source>
</evidence>
<dbReference type="GO" id="GO:0015031">
    <property type="term" value="P:protein transport"/>
    <property type="evidence" value="ECO:0007669"/>
    <property type="project" value="UniProtKB-KW"/>
</dbReference>
<dbReference type="CDD" id="cd16325">
    <property type="entry name" value="LolA"/>
    <property type="match status" value="1"/>
</dbReference>
<keyword evidence="2" id="KW-0813">Transport</keyword>
<dbReference type="Proteomes" id="UP000198559">
    <property type="component" value="Unassembled WGS sequence"/>
</dbReference>
<evidence type="ECO:0000313" key="6">
    <source>
        <dbReference type="EMBL" id="SEH74341.1"/>
    </source>
</evidence>
<evidence type="ECO:0000313" key="8">
    <source>
        <dbReference type="Proteomes" id="UP000198559"/>
    </source>
</evidence>
<sequence>MKIKIFILITALWANVAISGNSKTNQFFEFFNSVESLKANFSQTVYDEGFTLISSTTGSFAFQRPKKLFWHTKKPNDQILLLNNHELWQIDTELEQAVLQEKKDLSKTPLYWLINRPDSLKNTPKFSHSEGGIDWYLATNTYSQPIEFGFTDGLLRAISLDNELGQIITITFDQLAINPTITPKTFELSIDSSFDIIR</sequence>
<dbReference type="EMBL" id="CVUD02000250">
    <property type="protein sequence ID" value="SEH93882.1"/>
    <property type="molecule type" value="Genomic_DNA"/>
</dbReference>
<feature type="chain" id="PRO_5014063589" evidence="5">
    <location>
        <begin position="20"/>
        <end position="198"/>
    </location>
</feature>
<dbReference type="PANTHER" id="PTHR35869:SF1">
    <property type="entry name" value="OUTER-MEMBRANE LIPOPROTEIN CARRIER PROTEIN"/>
    <property type="match status" value="1"/>
</dbReference>
<keyword evidence="3 5" id="KW-0732">Signal</keyword>
<dbReference type="STRING" id="235205.BAZSYMB_SCAFFOLD00006_18"/>
<dbReference type="InterPro" id="IPR029046">
    <property type="entry name" value="LolA/LolB/LppX"/>
</dbReference>
<dbReference type="SUPFAM" id="SSF89392">
    <property type="entry name" value="Prokaryotic lipoproteins and lipoprotein localization factors"/>
    <property type="match status" value="1"/>
</dbReference>
<reference evidence="8 9" key="2">
    <citation type="submission" date="2016-06" db="EMBL/GenBank/DDBJ databases">
        <authorList>
            <person name="Petersen J."/>
            <person name="Sayavedra L."/>
        </authorList>
    </citation>
    <scope>NUCLEOTIDE SEQUENCE [LARGE SCALE GENOMIC DNA]</scope>
    <source>
        <strain evidence="9">BazSymA</strain>
        <strain evidence="8">BazSymB</strain>
    </source>
</reference>
<comment type="subunit">
    <text evidence="1">Monomer.</text>
</comment>
<evidence type="ECO:0000256" key="5">
    <source>
        <dbReference type="SAM" id="SignalP"/>
    </source>
</evidence>
<protein>
    <submittedName>
        <fullName evidence="7">Outer membrane lipoprotein carrier proteinLolA</fullName>
    </submittedName>
</protein>
<dbReference type="Gene3D" id="2.50.20.10">
    <property type="entry name" value="Lipoprotein localisation LolA/LolB/LppX"/>
    <property type="match status" value="1"/>
</dbReference>
<gene>
    <name evidence="6" type="ORF">BAZSYMA_ACONTIG00001_2</name>
    <name evidence="7" type="ORF">BAZSYMB_SCAFFOLD00006_18</name>
</gene>
<dbReference type="OrthoDB" id="9787361at2"/>
<evidence type="ECO:0000256" key="4">
    <source>
        <dbReference type="ARBA" id="ARBA00022927"/>
    </source>
</evidence>
<evidence type="ECO:0000256" key="2">
    <source>
        <dbReference type="ARBA" id="ARBA00022448"/>
    </source>
</evidence>
<evidence type="ECO:0000313" key="7">
    <source>
        <dbReference type="EMBL" id="SEH93882.1"/>
    </source>
</evidence>
<dbReference type="Proteomes" id="UP000198988">
    <property type="component" value="Unassembled WGS sequence"/>
</dbReference>
<dbReference type="Pfam" id="PF03548">
    <property type="entry name" value="LolA"/>
    <property type="match status" value="1"/>
</dbReference>
<reference evidence="7" key="1">
    <citation type="submission" date="2016-06" db="EMBL/GenBank/DDBJ databases">
        <authorList>
            <person name="Olsen C.W."/>
            <person name="Carey S."/>
            <person name="Hinshaw L."/>
            <person name="Karasin A.I."/>
        </authorList>
    </citation>
    <scope>NUCLEOTIDE SEQUENCE [LARGE SCALE GENOMIC DNA]</scope>
    <source>
        <strain evidence="6">BazSymA</strain>
        <strain evidence="7">BazSymB</strain>
    </source>
</reference>
<proteinExistence type="predicted"/>
<dbReference type="EMBL" id="CDSC02000151">
    <property type="protein sequence ID" value="SEH74341.1"/>
    <property type="molecule type" value="Genomic_DNA"/>
</dbReference>
<keyword evidence="4" id="KW-0653">Protein transport</keyword>
<name>A0A1H6LYD1_9GAMM</name>
<feature type="signal peptide" evidence="5">
    <location>
        <begin position="1"/>
        <end position="19"/>
    </location>
</feature>
<evidence type="ECO:0000313" key="9">
    <source>
        <dbReference type="Proteomes" id="UP000198988"/>
    </source>
</evidence>
<dbReference type="PANTHER" id="PTHR35869">
    <property type="entry name" value="OUTER-MEMBRANE LIPOPROTEIN CARRIER PROTEIN"/>
    <property type="match status" value="1"/>
</dbReference>